<evidence type="ECO:0000256" key="1">
    <source>
        <dbReference type="ARBA" id="ARBA00022737"/>
    </source>
</evidence>
<dbReference type="STRING" id="246404.A0A507FRP9"/>
<dbReference type="PANTHER" id="PTHR15599:SF1">
    <property type="entry name" value="RADIAL SPOKE HEAD 14 HOMOLOG"/>
    <property type="match status" value="1"/>
</dbReference>
<evidence type="ECO:0008006" key="4">
    <source>
        <dbReference type="Google" id="ProtNLM"/>
    </source>
</evidence>
<gene>
    <name evidence="2" type="ORF">CcCBS67573_g00845</name>
</gene>
<protein>
    <recommendedName>
        <fullName evidence="4">Condensin complex subunit 1 C-terminal domain-containing protein</fullName>
    </recommendedName>
</protein>
<dbReference type="Gene3D" id="1.25.10.10">
    <property type="entry name" value="Leucine-rich Repeat Variant"/>
    <property type="match status" value="2"/>
</dbReference>
<name>A0A507FRP9_9FUNG</name>
<dbReference type="Pfam" id="PF02985">
    <property type="entry name" value="HEAT"/>
    <property type="match status" value="1"/>
</dbReference>
<dbReference type="InterPro" id="IPR000357">
    <property type="entry name" value="HEAT"/>
</dbReference>
<dbReference type="OrthoDB" id="409644at2759"/>
<sequence length="342" mass="37502">MTAISAPTTTDPLSKQRTAQEINLSGLTPLEASRLLVPTLPPDVDPTKMQLAYGRRSIPKLLSELPEGDLLHQQKSLVFLAELLHNPLNISQALKKNVVVLLLDLLKSPDLCTRQKSTECLSILSCHAVGRQALIEHEAMNVMSFLFTDPCDLVRSNIMKTFVKITVQESGVLSFLAMGLFEPLVARVPEERMDIQIMILETLYQCIRLGGAPYIPDEPIKCDAMEVFTRILKKELVADARVAAAKCIMMLSFYKICKTLACAGDTTTILIQMLNDSKSEVRSAAAGALMSITIDCEAKKFVVRENAVGTLMELLDDTNETVLLNVIKVGFVLNGGGAVRAE</sequence>
<dbReference type="InterPro" id="IPR011989">
    <property type="entry name" value="ARM-like"/>
</dbReference>
<reference evidence="2 3" key="1">
    <citation type="journal article" date="2019" name="Sci. Rep.">
        <title>Comparative genomics of chytrid fungi reveal insights into the obligate biotrophic and pathogenic lifestyle of Synchytrium endobioticum.</title>
        <authorList>
            <person name="van de Vossenberg B.T.L.H."/>
            <person name="Warris S."/>
            <person name="Nguyen H.D.T."/>
            <person name="van Gent-Pelzer M.P.E."/>
            <person name="Joly D.L."/>
            <person name="van de Geest H.C."/>
            <person name="Bonants P.J.M."/>
            <person name="Smith D.S."/>
            <person name="Levesque C.A."/>
            <person name="van der Lee T.A.J."/>
        </authorList>
    </citation>
    <scope>NUCLEOTIDE SEQUENCE [LARGE SCALE GENOMIC DNA]</scope>
    <source>
        <strain evidence="2 3">CBS 675.73</strain>
    </source>
</reference>
<evidence type="ECO:0000313" key="3">
    <source>
        <dbReference type="Proteomes" id="UP000320333"/>
    </source>
</evidence>
<dbReference type="InterPro" id="IPR042856">
    <property type="entry name" value="RSP14"/>
</dbReference>
<dbReference type="EMBL" id="QEAP01000012">
    <property type="protein sequence ID" value="TPX77916.1"/>
    <property type="molecule type" value="Genomic_DNA"/>
</dbReference>
<evidence type="ECO:0000313" key="2">
    <source>
        <dbReference type="EMBL" id="TPX77916.1"/>
    </source>
</evidence>
<dbReference type="AlphaFoldDB" id="A0A507FRP9"/>
<dbReference type="PANTHER" id="PTHR15599">
    <property type="entry name" value="RTDR1"/>
    <property type="match status" value="1"/>
</dbReference>
<accession>A0A507FRP9</accession>
<dbReference type="InterPro" id="IPR016024">
    <property type="entry name" value="ARM-type_fold"/>
</dbReference>
<proteinExistence type="predicted"/>
<comment type="caution">
    <text evidence="2">The sequence shown here is derived from an EMBL/GenBank/DDBJ whole genome shotgun (WGS) entry which is preliminary data.</text>
</comment>
<dbReference type="SUPFAM" id="SSF48371">
    <property type="entry name" value="ARM repeat"/>
    <property type="match status" value="1"/>
</dbReference>
<keyword evidence="3" id="KW-1185">Reference proteome</keyword>
<keyword evidence="1" id="KW-0677">Repeat</keyword>
<dbReference type="Proteomes" id="UP000320333">
    <property type="component" value="Unassembled WGS sequence"/>
</dbReference>
<organism evidence="2 3">
    <name type="scientific">Chytriomyces confervae</name>
    <dbReference type="NCBI Taxonomy" id="246404"/>
    <lineage>
        <taxon>Eukaryota</taxon>
        <taxon>Fungi</taxon>
        <taxon>Fungi incertae sedis</taxon>
        <taxon>Chytridiomycota</taxon>
        <taxon>Chytridiomycota incertae sedis</taxon>
        <taxon>Chytridiomycetes</taxon>
        <taxon>Chytridiales</taxon>
        <taxon>Chytriomycetaceae</taxon>
        <taxon>Chytriomyces</taxon>
    </lineage>
</organism>